<comment type="subcellular location">
    <subcellularLocation>
        <location evidence="1">Cell membrane</location>
        <topology evidence="1">Multi-pass membrane protein</topology>
    </subcellularLocation>
</comment>
<keyword evidence="3 10" id="KW-0812">Transmembrane</keyword>
<dbReference type="PANTHER" id="PTHR11866:SF31">
    <property type="entry name" value="G-PROTEIN COUPLED RECEPTORS FAMILY 1 PROFILE DOMAIN-CONTAINING PROTEIN"/>
    <property type="match status" value="1"/>
</dbReference>
<keyword evidence="4 10" id="KW-1133">Transmembrane helix</keyword>
<feature type="non-terminal residue" evidence="12">
    <location>
        <position position="245"/>
    </location>
</feature>
<dbReference type="GO" id="GO:0050728">
    <property type="term" value="P:negative regulation of inflammatory response"/>
    <property type="evidence" value="ECO:0007669"/>
    <property type="project" value="TreeGrafter"/>
</dbReference>
<comment type="caution">
    <text evidence="12">The sequence shown here is derived from an EMBL/GenBank/DDBJ whole genome shotgun (WGS) entry which is preliminary data.</text>
</comment>
<organism evidence="12 13">
    <name type="scientific">Anguilla anguilla</name>
    <name type="common">European freshwater eel</name>
    <name type="synonym">Muraena anguilla</name>
    <dbReference type="NCBI Taxonomy" id="7936"/>
    <lineage>
        <taxon>Eukaryota</taxon>
        <taxon>Metazoa</taxon>
        <taxon>Chordata</taxon>
        <taxon>Craniata</taxon>
        <taxon>Vertebrata</taxon>
        <taxon>Euteleostomi</taxon>
        <taxon>Actinopterygii</taxon>
        <taxon>Neopterygii</taxon>
        <taxon>Teleostei</taxon>
        <taxon>Anguilliformes</taxon>
        <taxon>Anguillidae</taxon>
        <taxon>Anguilla</taxon>
    </lineage>
</organism>
<feature type="transmembrane region" description="Helical" evidence="10">
    <location>
        <begin position="59"/>
        <end position="80"/>
    </location>
</feature>
<gene>
    <name evidence="12" type="ORF">ANANG_G00086800</name>
</gene>
<evidence type="ECO:0000259" key="11">
    <source>
        <dbReference type="PROSITE" id="PS50262"/>
    </source>
</evidence>
<dbReference type="GO" id="GO:0007189">
    <property type="term" value="P:adenylate cyclase-activating G protein-coupled receptor signaling pathway"/>
    <property type="evidence" value="ECO:0007669"/>
    <property type="project" value="TreeGrafter"/>
</dbReference>
<dbReference type="Gene3D" id="1.20.1070.10">
    <property type="entry name" value="Rhodopsin 7-helix transmembrane proteins"/>
    <property type="match status" value="1"/>
</dbReference>
<evidence type="ECO:0000313" key="13">
    <source>
        <dbReference type="Proteomes" id="UP001044222"/>
    </source>
</evidence>
<dbReference type="InterPro" id="IPR008365">
    <property type="entry name" value="Prostanoid_rcpt"/>
</dbReference>
<dbReference type="GO" id="GO:0005886">
    <property type="term" value="C:plasma membrane"/>
    <property type="evidence" value="ECO:0007669"/>
    <property type="project" value="UniProtKB-SubCell"/>
</dbReference>
<dbReference type="InterPro" id="IPR000276">
    <property type="entry name" value="GPCR_Rhodpsn"/>
</dbReference>
<dbReference type="GO" id="GO:0006954">
    <property type="term" value="P:inflammatory response"/>
    <property type="evidence" value="ECO:0007669"/>
    <property type="project" value="TreeGrafter"/>
</dbReference>
<evidence type="ECO:0000256" key="7">
    <source>
        <dbReference type="ARBA" id="ARBA00023170"/>
    </source>
</evidence>
<dbReference type="AlphaFoldDB" id="A0A9D3MN44"/>
<evidence type="ECO:0000256" key="1">
    <source>
        <dbReference type="ARBA" id="ARBA00004651"/>
    </source>
</evidence>
<evidence type="ECO:0000256" key="6">
    <source>
        <dbReference type="ARBA" id="ARBA00023136"/>
    </source>
</evidence>
<keyword evidence="8" id="KW-0325">Glycoprotein</keyword>
<keyword evidence="6 10" id="KW-0472">Membrane</keyword>
<dbReference type="PRINTS" id="PR01788">
    <property type="entry name" value="PROSTANOIDR"/>
</dbReference>
<dbReference type="GO" id="GO:0071380">
    <property type="term" value="P:cellular response to prostaglandin E stimulus"/>
    <property type="evidence" value="ECO:0007669"/>
    <property type="project" value="TreeGrafter"/>
</dbReference>
<dbReference type="SUPFAM" id="SSF81321">
    <property type="entry name" value="Family A G protein-coupled receptor-like"/>
    <property type="match status" value="1"/>
</dbReference>
<feature type="transmembrane region" description="Helical" evidence="10">
    <location>
        <begin position="207"/>
        <end position="231"/>
    </location>
</feature>
<dbReference type="PANTHER" id="PTHR11866">
    <property type="entry name" value="G-PROTEIN COUPLED RECEPTOR FAMILY 1 MEMBER"/>
    <property type="match status" value="1"/>
</dbReference>
<evidence type="ECO:0000256" key="4">
    <source>
        <dbReference type="ARBA" id="ARBA00022989"/>
    </source>
</evidence>
<evidence type="ECO:0000256" key="8">
    <source>
        <dbReference type="ARBA" id="ARBA00023180"/>
    </source>
</evidence>
<keyword evidence="13" id="KW-1185">Reference proteome</keyword>
<evidence type="ECO:0000256" key="9">
    <source>
        <dbReference type="ARBA" id="ARBA00023224"/>
    </source>
</evidence>
<dbReference type="EMBL" id="JAFIRN010000004">
    <property type="protein sequence ID" value="KAG5850852.1"/>
    <property type="molecule type" value="Genomic_DNA"/>
</dbReference>
<keyword evidence="2" id="KW-1003">Cell membrane</keyword>
<feature type="transmembrane region" description="Helical" evidence="10">
    <location>
        <begin position="152"/>
        <end position="179"/>
    </location>
</feature>
<evidence type="ECO:0000256" key="3">
    <source>
        <dbReference type="ARBA" id="ARBA00022692"/>
    </source>
</evidence>
<name>A0A9D3MN44_ANGAN</name>
<dbReference type="Proteomes" id="UP001044222">
    <property type="component" value="Unassembled WGS sequence"/>
</dbReference>
<feature type="non-terminal residue" evidence="12">
    <location>
        <position position="1"/>
    </location>
</feature>
<dbReference type="Pfam" id="PF00001">
    <property type="entry name" value="7tm_1"/>
    <property type="match status" value="1"/>
</dbReference>
<dbReference type="PROSITE" id="PS00237">
    <property type="entry name" value="G_PROTEIN_RECEP_F1_1"/>
    <property type="match status" value="1"/>
</dbReference>
<dbReference type="InterPro" id="IPR001758">
    <property type="entry name" value="Prost_EP4_rcpt"/>
</dbReference>
<feature type="transmembrane region" description="Helical" evidence="10">
    <location>
        <begin position="101"/>
        <end position="122"/>
    </location>
</feature>
<feature type="domain" description="G-protein coupled receptors family 1 profile" evidence="11">
    <location>
        <begin position="1"/>
        <end position="245"/>
    </location>
</feature>
<accession>A0A9D3MN44</accession>
<keyword evidence="7" id="KW-0675">Receptor</keyword>
<evidence type="ECO:0000256" key="10">
    <source>
        <dbReference type="SAM" id="Phobius"/>
    </source>
</evidence>
<proteinExistence type="predicted"/>
<reference evidence="12" key="1">
    <citation type="submission" date="2021-01" db="EMBL/GenBank/DDBJ databases">
        <title>A chromosome-scale assembly of European eel, Anguilla anguilla.</title>
        <authorList>
            <person name="Henkel C."/>
            <person name="Jong-Raadsen S.A."/>
            <person name="Dufour S."/>
            <person name="Weltzien F.-A."/>
            <person name="Palstra A.P."/>
            <person name="Pelster B."/>
            <person name="Spaink H.P."/>
            <person name="Van Den Thillart G.E."/>
            <person name="Jansen H."/>
            <person name="Zahm M."/>
            <person name="Klopp C."/>
            <person name="Cedric C."/>
            <person name="Louis A."/>
            <person name="Berthelot C."/>
            <person name="Parey E."/>
            <person name="Roest Crollius H."/>
            <person name="Montfort J."/>
            <person name="Robinson-Rechavi M."/>
            <person name="Bucao C."/>
            <person name="Bouchez O."/>
            <person name="Gislard M."/>
            <person name="Lluch J."/>
            <person name="Milhes M."/>
            <person name="Lampietro C."/>
            <person name="Lopez Roques C."/>
            <person name="Donnadieu C."/>
            <person name="Braasch I."/>
            <person name="Desvignes T."/>
            <person name="Postlethwait J."/>
            <person name="Bobe J."/>
            <person name="Guiguen Y."/>
            <person name="Dirks R."/>
        </authorList>
    </citation>
    <scope>NUCLEOTIDE SEQUENCE</scope>
    <source>
        <strain evidence="12">Tag_6206</strain>
        <tissue evidence="12">Liver</tissue>
    </source>
</reference>
<sequence>GNVTAIAALSKTKKERKESAFYTLVCGLAVTDLLGTCLASPITIATYLEHSWPGTLCEFHSFLLLFFGVAGLSIICTMSAERYLAISHPYTYKRWTVDQHMARWCLFAIYVGNVLLCCLPLLGFSKSIHQPPNTWCFIDWRSRISLHVFYSFLYAGISSLLILLTIACNVALCWTLLIMRQRAKRLAPRSSIKKRWRERSSGVEIQMMLLLIVTSLVVLVCSTPLVVRIFVNQRWLVNDWGADLQ</sequence>
<dbReference type="InterPro" id="IPR017452">
    <property type="entry name" value="GPCR_Rhodpsn_7TM"/>
</dbReference>
<evidence type="ECO:0000313" key="12">
    <source>
        <dbReference type="EMBL" id="KAG5850852.1"/>
    </source>
</evidence>
<dbReference type="PROSITE" id="PS50262">
    <property type="entry name" value="G_PROTEIN_RECEP_F1_2"/>
    <property type="match status" value="1"/>
</dbReference>
<evidence type="ECO:0000256" key="5">
    <source>
        <dbReference type="ARBA" id="ARBA00023040"/>
    </source>
</evidence>
<dbReference type="PRINTS" id="PR00586">
    <property type="entry name" value="PRSTNOIDEP4R"/>
</dbReference>
<evidence type="ECO:0000256" key="2">
    <source>
        <dbReference type="ARBA" id="ARBA00022475"/>
    </source>
</evidence>
<feature type="transmembrane region" description="Helical" evidence="10">
    <location>
        <begin position="21"/>
        <end position="47"/>
    </location>
</feature>
<keyword evidence="5" id="KW-0297">G-protein coupled receptor</keyword>
<dbReference type="GO" id="GO:0004957">
    <property type="term" value="F:prostaglandin E receptor activity"/>
    <property type="evidence" value="ECO:0007669"/>
    <property type="project" value="InterPro"/>
</dbReference>
<dbReference type="GO" id="GO:0007204">
    <property type="term" value="P:positive regulation of cytosolic calcium ion concentration"/>
    <property type="evidence" value="ECO:0007669"/>
    <property type="project" value="TreeGrafter"/>
</dbReference>
<protein>
    <recommendedName>
        <fullName evidence="11">G-protein coupled receptors family 1 profile domain-containing protein</fullName>
    </recommendedName>
</protein>
<keyword evidence="9" id="KW-0807">Transducer</keyword>